<keyword evidence="10 13" id="KW-0472">Membrane</keyword>
<evidence type="ECO:0000313" key="16">
    <source>
        <dbReference type="EMBL" id="CAH4032434.1"/>
    </source>
</evidence>
<dbReference type="Gene3D" id="3.80.10.10">
    <property type="entry name" value="Ribonuclease Inhibitor"/>
    <property type="match status" value="2"/>
</dbReference>
<dbReference type="PROSITE" id="PS51450">
    <property type="entry name" value="LRR"/>
    <property type="match status" value="1"/>
</dbReference>
<keyword evidence="4" id="KW-0433">Leucine-rich repeat</keyword>
<dbReference type="GO" id="GO:0005886">
    <property type="term" value="C:plasma membrane"/>
    <property type="evidence" value="ECO:0007669"/>
    <property type="project" value="TreeGrafter"/>
</dbReference>
<dbReference type="Proteomes" id="UP001152562">
    <property type="component" value="Unassembled WGS sequence"/>
</dbReference>
<evidence type="ECO:0000256" key="1">
    <source>
        <dbReference type="ARBA" id="ARBA00004479"/>
    </source>
</evidence>
<protein>
    <recommendedName>
        <fullName evidence="15">TIR domain-containing protein</fullName>
    </recommendedName>
</protein>
<reference evidence="16" key="1">
    <citation type="submission" date="2022-05" db="EMBL/GenBank/DDBJ databases">
        <authorList>
            <person name="Okamura Y."/>
        </authorList>
    </citation>
    <scope>NUCLEOTIDE SEQUENCE</scope>
</reference>
<keyword evidence="17" id="KW-1185">Reference proteome</keyword>
<dbReference type="GO" id="GO:0045087">
    <property type="term" value="P:innate immune response"/>
    <property type="evidence" value="ECO:0007669"/>
    <property type="project" value="UniProtKB-KW"/>
</dbReference>
<dbReference type="InterPro" id="IPR035897">
    <property type="entry name" value="Toll_tir_struct_dom_sf"/>
</dbReference>
<dbReference type="InterPro" id="IPR003591">
    <property type="entry name" value="Leu-rich_rpt_typical-subtyp"/>
</dbReference>
<keyword evidence="7" id="KW-0677">Repeat</keyword>
<feature type="signal peptide" evidence="14">
    <location>
        <begin position="1"/>
        <end position="18"/>
    </location>
</feature>
<proteinExistence type="inferred from homology"/>
<comment type="subcellular location">
    <subcellularLocation>
        <location evidence="1">Membrane</location>
        <topology evidence="1">Single-pass type I membrane protein</topology>
    </subcellularLocation>
</comment>
<organism evidence="16 17">
    <name type="scientific">Pieris brassicae</name>
    <name type="common">White butterfly</name>
    <name type="synonym">Large white butterfly</name>
    <dbReference type="NCBI Taxonomy" id="7116"/>
    <lineage>
        <taxon>Eukaryota</taxon>
        <taxon>Metazoa</taxon>
        <taxon>Ecdysozoa</taxon>
        <taxon>Arthropoda</taxon>
        <taxon>Hexapoda</taxon>
        <taxon>Insecta</taxon>
        <taxon>Pterygota</taxon>
        <taxon>Neoptera</taxon>
        <taxon>Endopterygota</taxon>
        <taxon>Lepidoptera</taxon>
        <taxon>Glossata</taxon>
        <taxon>Ditrysia</taxon>
        <taxon>Papilionoidea</taxon>
        <taxon>Pieridae</taxon>
        <taxon>Pierinae</taxon>
        <taxon>Pieris</taxon>
    </lineage>
</organism>
<dbReference type="FunFam" id="3.40.50.10140:FF:000001">
    <property type="entry name" value="Toll-like receptor 2"/>
    <property type="match status" value="1"/>
</dbReference>
<evidence type="ECO:0000256" key="3">
    <source>
        <dbReference type="ARBA" id="ARBA00022588"/>
    </source>
</evidence>
<evidence type="ECO:0000256" key="6">
    <source>
        <dbReference type="ARBA" id="ARBA00022729"/>
    </source>
</evidence>
<dbReference type="EMBL" id="CALOZG010000028">
    <property type="protein sequence ID" value="CAH4032434.1"/>
    <property type="molecule type" value="Genomic_DNA"/>
</dbReference>
<keyword evidence="9 13" id="KW-1133">Transmembrane helix</keyword>
<dbReference type="PANTHER" id="PTHR24365">
    <property type="entry name" value="TOLL-LIKE RECEPTOR"/>
    <property type="match status" value="1"/>
</dbReference>
<evidence type="ECO:0000313" key="17">
    <source>
        <dbReference type="Proteomes" id="UP001152562"/>
    </source>
</evidence>
<dbReference type="GO" id="GO:0038023">
    <property type="term" value="F:signaling receptor activity"/>
    <property type="evidence" value="ECO:0007669"/>
    <property type="project" value="TreeGrafter"/>
</dbReference>
<dbReference type="PROSITE" id="PS50104">
    <property type="entry name" value="TIR"/>
    <property type="match status" value="1"/>
</dbReference>
<dbReference type="SMART" id="SM00255">
    <property type="entry name" value="TIR"/>
    <property type="match status" value="1"/>
</dbReference>
<evidence type="ECO:0000256" key="12">
    <source>
        <dbReference type="ARBA" id="ARBA00023180"/>
    </source>
</evidence>
<keyword evidence="5 13" id="KW-0812">Transmembrane</keyword>
<evidence type="ECO:0000256" key="8">
    <source>
        <dbReference type="ARBA" id="ARBA00022859"/>
    </source>
</evidence>
<dbReference type="SMART" id="SM00369">
    <property type="entry name" value="LRR_TYP"/>
    <property type="match status" value="5"/>
</dbReference>
<comment type="caution">
    <text evidence="16">The sequence shown here is derived from an EMBL/GenBank/DDBJ whole genome shotgun (WGS) entry which is preliminary data.</text>
</comment>
<dbReference type="InterPro" id="IPR001611">
    <property type="entry name" value="Leu-rich_rpt"/>
</dbReference>
<dbReference type="SUPFAM" id="SSF52200">
    <property type="entry name" value="Toll/Interleukin receptor TIR domain"/>
    <property type="match status" value="1"/>
</dbReference>
<evidence type="ECO:0000256" key="4">
    <source>
        <dbReference type="ARBA" id="ARBA00022614"/>
    </source>
</evidence>
<dbReference type="Pfam" id="PF01582">
    <property type="entry name" value="TIR"/>
    <property type="match status" value="1"/>
</dbReference>
<feature type="transmembrane region" description="Helical" evidence="13">
    <location>
        <begin position="556"/>
        <end position="574"/>
    </location>
</feature>
<evidence type="ECO:0000256" key="5">
    <source>
        <dbReference type="ARBA" id="ARBA00022692"/>
    </source>
</evidence>
<evidence type="ECO:0000256" key="13">
    <source>
        <dbReference type="SAM" id="Phobius"/>
    </source>
</evidence>
<sequence length="760" mass="87635">MILKISIIYIFHLGLSQSTHLNLNESLCLTGYMTDLQSWVTKDGQLTVNDSYTVDLSEVQNVAAIMDEYMENSGRRKHVEKIKYLSIAKSRLQRVPQIFTFRGNLQNTISETLEYVTFYGNAFGIIRETGAYESSINATNAKELSPGLASNARKHAWSFGLRNVTFRRLRQLDLRACKIDTLDAFTFKGMPSLTHLYLGENKITFIDANAFVGLSSIIHIDLSRNTYTDKNDPVKALTFESMDTFAHLNLISLDLSFTPLSTRNIPLLSRLGNKLVSLSICYTEIFKLRPKPFGSSPLKYLDISGNSDVLSDNETLKGLEDTLRVLYAHSTLLRSLHVFKGFTKLEILKVSHNEITDFPIITMETLRNLQVLDLGHNRISSWFSPVISSIPRLKLLSLEKNNLNMISDLMLSDMSNVNYLSLSRNSMICNCLSREIYEIAYQNELKTTPIQLEQMPNESTIFHVGYLEYNNLITNRNNLTSPCLKMDNEDAMANCSKGLPINTNGSYLFLDYDKDAYSCLYFHTGNKTYLSQVPTCPEDMRDMPDDLTVATKSNSMLLLILLIILPILGFIYIFRRNFRYFLITIRNSAMLSLISDKDVNYDENKLFNYDVFVSYCNEDRAWVLDHLLPHVEIDCNISVCLHERDFQVGLSILENIVSCMDRSRSIMLIISRRFLLSQWCQFEMHLAQHRLLETRREDLILILIEDIPRRLRPNTLHFLMLTKTYIVWPKEESEKKEFWKRMKRSLVTQKLKNVENHSLA</sequence>
<feature type="chain" id="PRO_5040371914" description="TIR domain-containing protein" evidence="14">
    <location>
        <begin position="19"/>
        <end position="760"/>
    </location>
</feature>
<evidence type="ECO:0000256" key="2">
    <source>
        <dbReference type="ARBA" id="ARBA00009634"/>
    </source>
</evidence>
<feature type="domain" description="TIR" evidence="15">
    <location>
        <begin position="607"/>
        <end position="746"/>
    </location>
</feature>
<keyword evidence="6 14" id="KW-0732">Signal</keyword>
<keyword evidence="12" id="KW-0325">Glycoprotein</keyword>
<dbReference type="PANTHER" id="PTHR24365:SF530">
    <property type="entry name" value="MSTPROX-RELATED"/>
    <property type="match status" value="1"/>
</dbReference>
<dbReference type="InterPro" id="IPR032675">
    <property type="entry name" value="LRR_dom_sf"/>
</dbReference>
<keyword evidence="8" id="KW-0391">Immunity</keyword>
<evidence type="ECO:0000256" key="14">
    <source>
        <dbReference type="SAM" id="SignalP"/>
    </source>
</evidence>
<name>A0A9P0THL3_PIEBR</name>
<evidence type="ECO:0000256" key="10">
    <source>
        <dbReference type="ARBA" id="ARBA00023136"/>
    </source>
</evidence>
<keyword evidence="11" id="KW-0675">Receptor</keyword>
<gene>
    <name evidence="16" type="ORF">PIBRA_LOCUS8817</name>
</gene>
<keyword evidence="3" id="KW-0399">Innate immunity</keyword>
<evidence type="ECO:0000256" key="9">
    <source>
        <dbReference type="ARBA" id="ARBA00022989"/>
    </source>
</evidence>
<accession>A0A9P0THL3</accession>
<dbReference type="InterPro" id="IPR000157">
    <property type="entry name" value="TIR_dom"/>
</dbReference>
<dbReference type="Gene3D" id="3.40.50.10140">
    <property type="entry name" value="Toll/interleukin-1 receptor homology (TIR) domain"/>
    <property type="match status" value="1"/>
</dbReference>
<dbReference type="Pfam" id="PF13855">
    <property type="entry name" value="LRR_8"/>
    <property type="match status" value="2"/>
</dbReference>
<dbReference type="SUPFAM" id="SSF52058">
    <property type="entry name" value="L domain-like"/>
    <property type="match status" value="1"/>
</dbReference>
<evidence type="ECO:0000259" key="15">
    <source>
        <dbReference type="PROSITE" id="PS50104"/>
    </source>
</evidence>
<evidence type="ECO:0000256" key="11">
    <source>
        <dbReference type="ARBA" id="ARBA00023170"/>
    </source>
</evidence>
<dbReference type="GO" id="GO:0007165">
    <property type="term" value="P:signal transduction"/>
    <property type="evidence" value="ECO:0007669"/>
    <property type="project" value="InterPro"/>
</dbReference>
<dbReference type="AlphaFoldDB" id="A0A9P0THL3"/>
<comment type="similarity">
    <text evidence="2">Belongs to the Toll-like receptor family.</text>
</comment>
<evidence type="ECO:0000256" key="7">
    <source>
        <dbReference type="ARBA" id="ARBA00022737"/>
    </source>
</evidence>
<dbReference type="PRINTS" id="PR01537">
    <property type="entry name" value="INTRLKN1R1F"/>
</dbReference>